<dbReference type="AlphaFoldDB" id="A0AA49JFG8"/>
<dbReference type="Pfam" id="PF04290">
    <property type="entry name" value="DctQ"/>
    <property type="match status" value="1"/>
</dbReference>
<reference evidence="11" key="1">
    <citation type="journal article" date="2023" name="Comput. Struct. Biotechnol. J.">
        <title>Discovery of a novel marine Bacteroidetes with a rich repertoire of carbohydrate-active enzymes.</title>
        <authorList>
            <person name="Chen B."/>
            <person name="Liu G."/>
            <person name="Chen Q."/>
            <person name="Wang H."/>
            <person name="Liu L."/>
            <person name="Tang K."/>
        </authorList>
    </citation>
    <scope>NUCLEOTIDE SEQUENCE</scope>
    <source>
        <strain evidence="11">TK19036</strain>
    </source>
</reference>
<evidence type="ECO:0000313" key="11">
    <source>
        <dbReference type="EMBL" id="WKN38501.1"/>
    </source>
</evidence>
<dbReference type="InterPro" id="IPR055348">
    <property type="entry name" value="DctQ"/>
</dbReference>
<dbReference type="PANTHER" id="PTHR35011">
    <property type="entry name" value="2,3-DIKETO-L-GULONATE TRAP TRANSPORTER SMALL PERMEASE PROTEIN YIAM"/>
    <property type="match status" value="1"/>
</dbReference>
<keyword evidence="6 9" id="KW-1133">Transmembrane helix</keyword>
<gene>
    <name evidence="11" type="ORF">K4G66_07270</name>
</gene>
<evidence type="ECO:0000256" key="2">
    <source>
        <dbReference type="ARBA" id="ARBA00022448"/>
    </source>
</evidence>
<feature type="domain" description="Tripartite ATP-independent periplasmic transporters DctQ component" evidence="10">
    <location>
        <begin position="30"/>
        <end position="163"/>
    </location>
</feature>
<evidence type="ECO:0000256" key="4">
    <source>
        <dbReference type="ARBA" id="ARBA00022519"/>
    </source>
</evidence>
<keyword evidence="3" id="KW-1003">Cell membrane</keyword>
<proteinExistence type="inferred from homology"/>
<comment type="subcellular location">
    <subcellularLocation>
        <location evidence="1">Cell inner membrane</location>
        <topology evidence="1">Multi-pass membrane protein</topology>
    </subcellularLocation>
</comment>
<evidence type="ECO:0000256" key="1">
    <source>
        <dbReference type="ARBA" id="ARBA00004429"/>
    </source>
</evidence>
<organism evidence="11">
    <name type="scientific">Roseihalotalea indica</name>
    <dbReference type="NCBI Taxonomy" id="2867963"/>
    <lineage>
        <taxon>Bacteria</taxon>
        <taxon>Pseudomonadati</taxon>
        <taxon>Bacteroidota</taxon>
        <taxon>Cytophagia</taxon>
        <taxon>Cytophagales</taxon>
        <taxon>Catalimonadaceae</taxon>
        <taxon>Roseihalotalea</taxon>
    </lineage>
</organism>
<accession>A0AA49JFG8</accession>
<protein>
    <submittedName>
        <fullName evidence="11">TRAP transporter small permease subunit</fullName>
    </submittedName>
</protein>
<evidence type="ECO:0000256" key="9">
    <source>
        <dbReference type="SAM" id="Phobius"/>
    </source>
</evidence>
<dbReference type="GO" id="GO:0005886">
    <property type="term" value="C:plasma membrane"/>
    <property type="evidence" value="ECO:0007669"/>
    <property type="project" value="UniProtKB-SubCell"/>
</dbReference>
<feature type="transmembrane region" description="Helical" evidence="9">
    <location>
        <begin position="56"/>
        <end position="71"/>
    </location>
</feature>
<comment type="similarity">
    <text evidence="8">Belongs to the TRAP transporter small permease family.</text>
</comment>
<keyword evidence="2" id="KW-0813">Transport</keyword>
<reference evidence="11" key="2">
    <citation type="journal article" date="2024" name="Antonie Van Leeuwenhoek">
        <title>Roseihalotalea indica gen. nov., sp. nov., a halophilic Bacteroidetes from mesopelagic Southwest Indian Ocean with higher carbohydrate metabolic potential.</title>
        <authorList>
            <person name="Chen B."/>
            <person name="Zhang M."/>
            <person name="Lin D."/>
            <person name="Ye J."/>
            <person name="Tang K."/>
        </authorList>
    </citation>
    <scope>NUCLEOTIDE SEQUENCE</scope>
    <source>
        <strain evidence="11">TK19036</strain>
    </source>
</reference>
<dbReference type="InterPro" id="IPR007387">
    <property type="entry name" value="TRAP_DctQ"/>
</dbReference>
<evidence type="ECO:0000256" key="6">
    <source>
        <dbReference type="ARBA" id="ARBA00022989"/>
    </source>
</evidence>
<keyword evidence="7 9" id="KW-0472">Membrane</keyword>
<keyword evidence="4" id="KW-0997">Cell inner membrane</keyword>
<feature type="transmembrane region" description="Helical" evidence="9">
    <location>
        <begin position="23"/>
        <end position="44"/>
    </location>
</feature>
<evidence type="ECO:0000256" key="3">
    <source>
        <dbReference type="ARBA" id="ARBA00022475"/>
    </source>
</evidence>
<feature type="transmembrane region" description="Helical" evidence="9">
    <location>
        <begin position="92"/>
        <end position="118"/>
    </location>
</feature>
<dbReference type="PANTHER" id="PTHR35011:SF4">
    <property type="entry name" value="SLL1102 PROTEIN"/>
    <property type="match status" value="1"/>
</dbReference>
<dbReference type="EMBL" id="CP120682">
    <property type="protein sequence ID" value="WKN38501.1"/>
    <property type="molecule type" value="Genomic_DNA"/>
</dbReference>
<evidence type="ECO:0000259" key="10">
    <source>
        <dbReference type="Pfam" id="PF04290"/>
    </source>
</evidence>
<evidence type="ECO:0000256" key="7">
    <source>
        <dbReference type="ARBA" id="ARBA00023136"/>
    </source>
</evidence>
<evidence type="ECO:0000256" key="5">
    <source>
        <dbReference type="ARBA" id="ARBA00022692"/>
    </source>
</evidence>
<name>A0AA49JFG8_9BACT</name>
<keyword evidence="5 9" id="KW-0812">Transmembrane</keyword>
<sequence>MKKLLTTISHAIDRLNEQVGRGVAWLTTALVLVIMYDVTARYLFNTSSAGIVELEWYLFSFIFLLGAAYALKHERHVRVDVFYQNFSPRRQAWINLVGSVFFLIPFCIVVIVTSLKFTGNSWAIQEGSPDPGGLPARYIVKAAIPIGFILLLLQAISLLIHSLLTLLEPSETRPEHD</sequence>
<feature type="transmembrane region" description="Helical" evidence="9">
    <location>
        <begin position="138"/>
        <end position="160"/>
    </location>
</feature>
<evidence type="ECO:0000256" key="8">
    <source>
        <dbReference type="ARBA" id="ARBA00038436"/>
    </source>
</evidence>